<reference evidence="1" key="2">
    <citation type="journal article" date="2023" name="J Glob Antimicrob Resist">
        <title>Emergence of NDM-1 and KPC-3 carbapenemases in Kluyvera cryocrescens: Investigating genetic heterogeneity and acquisition routes of blaNDM-1 in Enterobacterales species in Portugal.</title>
        <authorList>
            <person name="Loiodice M."/>
            <person name="Ribeiro M."/>
            <person name="Peixe L."/>
            <person name="Novais A."/>
        </authorList>
    </citation>
    <scope>NUCLEOTIDE SEQUENCE</scope>
    <source>
        <strain evidence="1">K629</strain>
    </source>
</reference>
<dbReference type="GeneID" id="99776511"/>
<reference evidence="2 3" key="1">
    <citation type="submission" date="2019-03" db="EMBL/GenBank/DDBJ databases">
        <authorList>
            <consortium name="Pathogen Informatics"/>
        </authorList>
    </citation>
    <scope>NUCLEOTIDE SEQUENCE [LARGE SCALE GENOMIC DNA]</scope>
    <source>
        <strain evidence="2 3">NCTC12993</strain>
    </source>
</reference>
<dbReference type="STRING" id="580.GCA_001266615_00248"/>
<evidence type="ECO:0000313" key="2">
    <source>
        <dbReference type="EMBL" id="VFS81656.1"/>
    </source>
</evidence>
<dbReference type="Gene3D" id="3.30.1810.10">
    <property type="entry name" value="YdfO-like"/>
    <property type="match status" value="1"/>
</dbReference>
<organism evidence="2 3">
    <name type="scientific">Kluyvera cryocrescens</name>
    <name type="common">Kluyvera citrophila</name>
    <dbReference type="NCBI Taxonomy" id="580"/>
    <lineage>
        <taxon>Bacteria</taxon>
        <taxon>Pseudomonadati</taxon>
        <taxon>Pseudomonadota</taxon>
        <taxon>Gammaproteobacteria</taxon>
        <taxon>Enterobacterales</taxon>
        <taxon>Enterobacteriaceae</taxon>
        <taxon>Kluyvera</taxon>
    </lineage>
</organism>
<accession>A0A2X3EGV1</accession>
<name>A0A2X3EGV1_KLUCR</name>
<keyword evidence="2" id="KW-0261">Viral envelope protein</keyword>
<dbReference type="Pfam" id="PF07166">
    <property type="entry name" value="DUF1398"/>
    <property type="match status" value="1"/>
</dbReference>
<dbReference type="Proteomes" id="UP000401081">
    <property type="component" value="Unassembled WGS sequence"/>
</dbReference>
<sequence>MEFNEMIHGLFQQVRSKSNFFRFLTDLKHNNVSYYIYFVATGNVKIVTKADTYISMKSHRGLIKINAHASSGLAQIAAKRHFTGITEFDQYCQELARAGVFKWVVDIEDETRHYWSKDNTLLHTENFIKPT</sequence>
<dbReference type="InterPro" id="IPR009833">
    <property type="entry name" value="DUF1398"/>
</dbReference>
<dbReference type="RefSeq" id="WP_061280299.1">
    <property type="nucleotide sequence ID" value="NZ_CALMQG010000041.1"/>
</dbReference>
<dbReference type="EMBL" id="JAUEQX010000018">
    <property type="protein sequence ID" value="MDW3779155.1"/>
    <property type="molecule type" value="Genomic_DNA"/>
</dbReference>
<proteinExistence type="predicted"/>
<keyword evidence="2" id="KW-0946">Virion</keyword>
<dbReference type="AlphaFoldDB" id="A0A2X3EGV1"/>
<dbReference type="EMBL" id="CAADJD010000025">
    <property type="protein sequence ID" value="VFS81656.1"/>
    <property type="molecule type" value="Genomic_DNA"/>
</dbReference>
<dbReference type="InterPro" id="IPR036696">
    <property type="entry name" value="YdfO-like_sf"/>
</dbReference>
<evidence type="ECO:0000313" key="3">
    <source>
        <dbReference type="Proteomes" id="UP000401081"/>
    </source>
</evidence>
<gene>
    <name evidence="2" type="primary">ydfO</name>
    <name evidence="2" type="ORF">NCTC12993_06073</name>
    <name evidence="1" type="ORF">QWU01_20320</name>
</gene>
<dbReference type="SUPFAM" id="SSF160419">
    <property type="entry name" value="YdfO-like"/>
    <property type="match status" value="1"/>
</dbReference>
<protein>
    <submittedName>
        <fullName evidence="1">DUF1398 family protein</fullName>
    </submittedName>
    <submittedName>
        <fullName evidence="2">Phage envelope protein</fullName>
    </submittedName>
</protein>
<evidence type="ECO:0000313" key="1">
    <source>
        <dbReference type="EMBL" id="MDW3779155.1"/>
    </source>
</evidence>
<keyword evidence="3" id="KW-1185">Reference proteome</keyword>
<dbReference type="Proteomes" id="UP001276300">
    <property type="component" value="Unassembled WGS sequence"/>
</dbReference>
<dbReference type="OrthoDB" id="6628429at2"/>